<evidence type="ECO:0000256" key="3">
    <source>
        <dbReference type="ARBA" id="ARBA00022833"/>
    </source>
</evidence>
<evidence type="ECO:0000256" key="6">
    <source>
        <dbReference type="ARBA" id="ARBA00023163"/>
    </source>
</evidence>
<reference evidence="10" key="1">
    <citation type="journal article" date="2020" name="Stud. Mycol.">
        <title>101 Dothideomycetes genomes: a test case for predicting lifestyles and emergence of pathogens.</title>
        <authorList>
            <person name="Haridas S."/>
            <person name="Albert R."/>
            <person name="Binder M."/>
            <person name="Bloem J."/>
            <person name="Labutti K."/>
            <person name="Salamov A."/>
            <person name="Andreopoulos B."/>
            <person name="Baker S."/>
            <person name="Barry K."/>
            <person name="Bills G."/>
            <person name="Bluhm B."/>
            <person name="Cannon C."/>
            <person name="Castanera R."/>
            <person name="Culley D."/>
            <person name="Daum C."/>
            <person name="Ezra D."/>
            <person name="Gonzalez J."/>
            <person name="Henrissat B."/>
            <person name="Kuo A."/>
            <person name="Liang C."/>
            <person name="Lipzen A."/>
            <person name="Lutzoni F."/>
            <person name="Magnuson J."/>
            <person name="Mondo S."/>
            <person name="Nolan M."/>
            <person name="Ohm R."/>
            <person name="Pangilinan J."/>
            <person name="Park H.-J."/>
            <person name="Ramirez L."/>
            <person name="Alfaro M."/>
            <person name="Sun H."/>
            <person name="Tritt A."/>
            <person name="Yoshinaga Y."/>
            <person name="Zwiers L.-H."/>
            <person name="Turgeon B."/>
            <person name="Goodwin S."/>
            <person name="Spatafora J."/>
            <person name="Crous P."/>
            <person name="Grigoriev I."/>
        </authorList>
    </citation>
    <scope>NUCLEOTIDE SEQUENCE</scope>
    <source>
        <strain evidence="10">CBS 122367</strain>
    </source>
</reference>
<organism evidence="10 11">
    <name type="scientific">Lentithecium fluviatile CBS 122367</name>
    <dbReference type="NCBI Taxonomy" id="1168545"/>
    <lineage>
        <taxon>Eukaryota</taxon>
        <taxon>Fungi</taxon>
        <taxon>Dikarya</taxon>
        <taxon>Ascomycota</taxon>
        <taxon>Pezizomycotina</taxon>
        <taxon>Dothideomycetes</taxon>
        <taxon>Pleosporomycetidae</taxon>
        <taxon>Pleosporales</taxon>
        <taxon>Massarineae</taxon>
        <taxon>Lentitheciaceae</taxon>
        <taxon>Lentithecium</taxon>
    </lineage>
</organism>
<evidence type="ECO:0000256" key="5">
    <source>
        <dbReference type="ARBA" id="ARBA00023125"/>
    </source>
</evidence>
<dbReference type="Gene3D" id="4.10.240.10">
    <property type="entry name" value="Zn(2)-C6 fungal-type DNA-binding domain"/>
    <property type="match status" value="1"/>
</dbReference>
<accession>A0A6G1J8L2</accession>
<dbReference type="PROSITE" id="PS00463">
    <property type="entry name" value="ZN2_CY6_FUNGAL_1"/>
    <property type="match status" value="1"/>
</dbReference>
<dbReference type="EMBL" id="MU005576">
    <property type="protein sequence ID" value="KAF2686533.1"/>
    <property type="molecule type" value="Genomic_DNA"/>
</dbReference>
<keyword evidence="6" id="KW-0804">Transcription</keyword>
<evidence type="ECO:0000259" key="9">
    <source>
        <dbReference type="PROSITE" id="PS50048"/>
    </source>
</evidence>
<dbReference type="GO" id="GO:0003677">
    <property type="term" value="F:DNA binding"/>
    <property type="evidence" value="ECO:0007669"/>
    <property type="project" value="UniProtKB-KW"/>
</dbReference>
<dbReference type="InterPro" id="IPR036864">
    <property type="entry name" value="Zn2-C6_fun-type_DNA-bd_sf"/>
</dbReference>
<evidence type="ECO:0000313" key="10">
    <source>
        <dbReference type="EMBL" id="KAF2686533.1"/>
    </source>
</evidence>
<dbReference type="SMART" id="SM00066">
    <property type="entry name" value="GAL4"/>
    <property type="match status" value="1"/>
</dbReference>
<keyword evidence="4" id="KW-0805">Transcription regulation</keyword>
<evidence type="ECO:0000256" key="2">
    <source>
        <dbReference type="ARBA" id="ARBA00022723"/>
    </source>
</evidence>
<feature type="region of interest" description="Disordered" evidence="8">
    <location>
        <begin position="62"/>
        <end position="100"/>
    </location>
</feature>
<dbReference type="InterPro" id="IPR051615">
    <property type="entry name" value="Transcr_Regulatory_Elem"/>
</dbReference>
<dbReference type="Pfam" id="PF00172">
    <property type="entry name" value="Zn_clus"/>
    <property type="match status" value="1"/>
</dbReference>
<evidence type="ECO:0000256" key="8">
    <source>
        <dbReference type="SAM" id="MobiDB-lite"/>
    </source>
</evidence>
<dbReference type="GO" id="GO:0008270">
    <property type="term" value="F:zinc ion binding"/>
    <property type="evidence" value="ECO:0007669"/>
    <property type="project" value="InterPro"/>
</dbReference>
<feature type="compositionally biased region" description="Polar residues" evidence="8">
    <location>
        <begin position="84"/>
        <end position="93"/>
    </location>
</feature>
<evidence type="ECO:0000256" key="7">
    <source>
        <dbReference type="ARBA" id="ARBA00023242"/>
    </source>
</evidence>
<dbReference type="PROSITE" id="PS50048">
    <property type="entry name" value="ZN2_CY6_FUNGAL_2"/>
    <property type="match status" value="1"/>
</dbReference>
<evidence type="ECO:0000313" key="11">
    <source>
        <dbReference type="Proteomes" id="UP000799291"/>
    </source>
</evidence>
<dbReference type="OrthoDB" id="5069333at2759"/>
<gene>
    <name evidence="10" type="ORF">K458DRAFT_470317</name>
</gene>
<protein>
    <recommendedName>
        <fullName evidence="9">Zn(2)-C6 fungal-type domain-containing protein</fullName>
    </recommendedName>
</protein>
<proteinExistence type="predicted"/>
<dbReference type="AlphaFoldDB" id="A0A6G1J8L2"/>
<keyword evidence="2" id="KW-0479">Metal-binding</keyword>
<keyword evidence="3" id="KW-0862">Zinc</keyword>
<dbReference type="InterPro" id="IPR001138">
    <property type="entry name" value="Zn2Cys6_DnaBD"/>
</dbReference>
<evidence type="ECO:0000256" key="4">
    <source>
        <dbReference type="ARBA" id="ARBA00023015"/>
    </source>
</evidence>
<dbReference type="PANTHER" id="PTHR31313:SF81">
    <property type="entry name" value="TY1 ENHANCER ACTIVATOR"/>
    <property type="match status" value="1"/>
</dbReference>
<name>A0A6G1J8L2_9PLEO</name>
<sequence length="263" mass="28582">MGHTTQETKHVACARCRERKVKCDGGKPGCRRCSRNRVECQYVRGRKQQGKSEWVQHLRTFSSQPGKTSAPLSTTLTLPEPQARQPSLPQPSRSIYDVPSSASTPYFTRSPSPYVTECAGTPLSTSYSSLSSLNTSSSSYGSLDESTPSPLPPCTPEASVLFPQMFIFDPSEAFNRSNFASDCLAPSNAQAYLSTGQNLWKAHTPTSQASEVNGSSLGEFPVLSDPSYGPLNFFSSGATGMDWNTTPFSSAYQHSSMYNYSSC</sequence>
<keyword evidence="7" id="KW-0539">Nucleus</keyword>
<dbReference type="GO" id="GO:0000981">
    <property type="term" value="F:DNA-binding transcription factor activity, RNA polymerase II-specific"/>
    <property type="evidence" value="ECO:0007669"/>
    <property type="project" value="InterPro"/>
</dbReference>
<dbReference type="Proteomes" id="UP000799291">
    <property type="component" value="Unassembled WGS sequence"/>
</dbReference>
<dbReference type="GO" id="GO:0005634">
    <property type="term" value="C:nucleus"/>
    <property type="evidence" value="ECO:0007669"/>
    <property type="project" value="UniProtKB-SubCell"/>
</dbReference>
<dbReference type="CDD" id="cd00067">
    <property type="entry name" value="GAL4"/>
    <property type="match status" value="1"/>
</dbReference>
<dbReference type="SUPFAM" id="SSF57701">
    <property type="entry name" value="Zn2/Cys6 DNA-binding domain"/>
    <property type="match status" value="1"/>
</dbReference>
<keyword evidence="5" id="KW-0238">DNA-binding</keyword>
<feature type="domain" description="Zn(2)-C6 fungal-type" evidence="9">
    <location>
        <begin position="12"/>
        <end position="42"/>
    </location>
</feature>
<keyword evidence="11" id="KW-1185">Reference proteome</keyword>
<evidence type="ECO:0000256" key="1">
    <source>
        <dbReference type="ARBA" id="ARBA00004123"/>
    </source>
</evidence>
<comment type="subcellular location">
    <subcellularLocation>
        <location evidence="1">Nucleus</location>
    </subcellularLocation>
</comment>
<feature type="compositionally biased region" description="Low complexity" evidence="8">
    <location>
        <begin position="71"/>
        <end position="81"/>
    </location>
</feature>
<dbReference type="PANTHER" id="PTHR31313">
    <property type="entry name" value="TY1 ENHANCER ACTIVATOR"/>
    <property type="match status" value="1"/>
</dbReference>